<evidence type="ECO:0000313" key="2">
    <source>
        <dbReference type="EMBL" id="CTR07518.1"/>
    </source>
</evidence>
<keyword evidence="3" id="KW-1185">Reference proteome</keyword>
<name>A0A0K3CEZ3_RHOTO</name>
<reference evidence="2 3" key="1">
    <citation type="submission" date="2015-07" db="EMBL/GenBank/DDBJ databases">
        <authorList>
            <person name="Cajimat M.N.B."/>
            <person name="Milazzo M.L."/>
            <person name="Fulhorst C.F."/>
        </authorList>
    </citation>
    <scope>NUCLEOTIDE SEQUENCE [LARGE SCALE GENOMIC DNA]</scope>
    <source>
        <strain evidence="2">Single colony</strain>
    </source>
</reference>
<protein>
    <submittedName>
        <fullName evidence="2">FGENESH: predicted gene_6.301 protein</fullName>
    </submittedName>
</protein>
<feature type="region of interest" description="Disordered" evidence="1">
    <location>
        <begin position="783"/>
        <end position="808"/>
    </location>
</feature>
<evidence type="ECO:0000313" key="3">
    <source>
        <dbReference type="Proteomes" id="UP000199069"/>
    </source>
</evidence>
<sequence>SDPALGMIRGRLRRLLLLAVLHQKPSNTHPTCPLPEVERRKECIKFALVCHAWKDIAIRLAWEEVSLWKAGDQYVALMDHLSRSPQLSRLVKTLDLRTPRKTSPYLAATPSEPEDDASSPTPRPHEMLPPDNLPRLHDLLPLCSAVQHVTAPCFAQNDDFLHSLNNAPFAPQLRRLEHRYIMLAPKNLDVVSLALSKFPSLTRLELGGGFIGPGINTLLPINLAQTDRIPVSDLQLDVMSTDDGDPLAFPRLFVQAVLTVIRVETLRKCTVHSWNGDLALLDDLRPFQNLSFLAIFFLLRPTEPRDLFFCSPSLHQKVLLEVAFQHSSDMPVPPLPLELVRLVLSLAAASLPEVERREECINFARVCKAWNESATALAWEEVSVREAGSEWAAFVNHLCAYPDLCRHIRALDLRPLHEKLEGDKRQVGTDEGDSEDDKTTPAELVADEQQGSLFLDLIGHCTAVQDLILPEYPLEHKLAVKAGSAPFAAHLRRLRLLLIVPEACDVAYLADIILPFRQLTSLFMRAVLFGPVDGKCSLSAISAPYRLALNNLHLDIADGADGDFVETATQAILAVVDVTAVGRLVLSNWTGDTIVFDWLTGSSVLRQLSIDTVDVEGLQALLEHLLVMIHALPNLEYLRIVPEPFFAELDPDQTGILPALLPLGFFLDCLPQSIRMASLLGLFFEGDDGLPETPALKEMPPRDSNIMALFLGVLSEVNDDHEPSMSQLMCLQKVDAKGKLGWYLCVADPDETDEPDDSGDENKEGLDGATRRLLLLADASSEALETRRTCPPRPYPSSSPASSSRLPPKTFRNLNAARIACDGEVIGLHFDNTILYPAVFIAREYWPRLKRILHLARPQNLLIPSMGHDPAYLDALARPSSTSGLRMLHLAFLPASDRLAEDLIRILPKFVQLVSLEIVVRPLDAYHGLASDDPEHHAKHLSVRVLRLNVAPGPSSSGQALVPHWTRSLLHALEVDSVQECILEVETGDISSINRLLSWTSLTQLTIILGEFGMKPLRKGLMQLCSVVSQLELLKDLRVRPEDPCLAIRLSPVTLVDFLSILPPSIQSVELDALSFNNFDGLPTAGLEHLDTDAPRMRGLFWTERDFEEFVCIKIHSASGELEWHVCAL</sequence>
<gene>
    <name evidence="2" type="primary">FGENESH: predicted gene_6.301</name>
    <name evidence="2" type="ORF">BN2166_0033790</name>
</gene>
<organism evidence="2 3">
    <name type="scientific">Rhodotorula toruloides</name>
    <name type="common">Yeast</name>
    <name type="synonym">Rhodosporidium toruloides</name>
    <dbReference type="NCBI Taxonomy" id="5286"/>
    <lineage>
        <taxon>Eukaryota</taxon>
        <taxon>Fungi</taxon>
        <taxon>Dikarya</taxon>
        <taxon>Basidiomycota</taxon>
        <taxon>Pucciniomycotina</taxon>
        <taxon>Microbotryomycetes</taxon>
        <taxon>Sporidiobolales</taxon>
        <taxon>Sporidiobolaceae</taxon>
        <taxon>Rhodotorula</taxon>
    </lineage>
</organism>
<accession>A0A0K3CEZ3</accession>
<dbReference type="Proteomes" id="UP000199069">
    <property type="component" value="Unassembled WGS sequence"/>
</dbReference>
<feature type="compositionally biased region" description="Low complexity" evidence="1">
    <location>
        <begin position="798"/>
        <end position="808"/>
    </location>
</feature>
<dbReference type="AlphaFoldDB" id="A0A0K3CEZ3"/>
<feature type="region of interest" description="Disordered" evidence="1">
    <location>
        <begin position="102"/>
        <end position="131"/>
    </location>
</feature>
<evidence type="ECO:0000256" key="1">
    <source>
        <dbReference type="SAM" id="MobiDB-lite"/>
    </source>
</evidence>
<feature type="non-terminal residue" evidence="2">
    <location>
        <position position="1"/>
    </location>
</feature>
<proteinExistence type="predicted"/>
<dbReference type="EMBL" id="CWKI01000006">
    <property type="protein sequence ID" value="CTR07518.1"/>
    <property type="molecule type" value="Genomic_DNA"/>
</dbReference>